<dbReference type="Pfam" id="PF13561">
    <property type="entry name" value="adh_short_C2"/>
    <property type="match status" value="1"/>
</dbReference>
<evidence type="ECO:0000313" key="2">
    <source>
        <dbReference type="Proteomes" id="UP000184363"/>
    </source>
</evidence>
<accession>A0A1M6XNX7</accession>
<protein>
    <submittedName>
        <fullName evidence="1">NAD(P)-dependent dehydrogenase, short-chain alcohol dehydrogenase family</fullName>
    </submittedName>
</protein>
<dbReference type="STRING" id="1848.SAMN05443637_117117"/>
<keyword evidence="2" id="KW-1185">Reference proteome</keyword>
<dbReference type="Gene3D" id="3.40.50.720">
    <property type="entry name" value="NAD(P)-binding Rossmann-like Domain"/>
    <property type="match status" value="1"/>
</dbReference>
<reference evidence="1 2" key="1">
    <citation type="submission" date="2016-11" db="EMBL/GenBank/DDBJ databases">
        <authorList>
            <person name="Jaros S."/>
            <person name="Januszkiewicz K."/>
            <person name="Wedrychowicz H."/>
        </authorList>
    </citation>
    <scope>NUCLEOTIDE SEQUENCE [LARGE SCALE GENOMIC DNA]</scope>
    <source>
        <strain evidence="1 2">DSM 43832</strain>
    </source>
</reference>
<organism evidence="1 2">
    <name type="scientific">Pseudonocardia thermophila</name>
    <dbReference type="NCBI Taxonomy" id="1848"/>
    <lineage>
        <taxon>Bacteria</taxon>
        <taxon>Bacillati</taxon>
        <taxon>Actinomycetota</taxon>
        <taxon>Actinomycetes</taxon>
        <taxon>Pseudonocardiales</taxon>
        <taxon>Pseudonocardiaceae</taxon>
        <taxon>Pseudonocardia</taxon>
    </lineage>
</organism>
<sequence length="278" mass="29170">MRPSVLDGYRDLPIVVTGAASGIGAAVAGLLTDAGAEVVGVDRSPARHGVARSVQADLGDPDSLAAAVAQLPRRIGSLFLCAGLSDGAAAPRRVVEVNFLGLRELVEQLAPRIARGGAVVSTTSAAGRGYRENAADVLGLVRTTGFADGRRWCEQHHGYLDRRGGYRISKEALVLYTKLRCWELMERQGVRINTVGPGVTDTPMLADSAKAHGAARLDALLAPVGRRATAEEQAQILLYLNSGWASFVTGQVIWSDGGRISTEEVAALGAPVPVGTWP</sequence>
<name>A0A1M6XNX7_PSETH</name>
<dbReference type="Proteomes" id="UP000184363">
    <property type="component" value="Unassembled WGS sequence"/>
</dbReference>
<dbReference type="AlphaFoldDB" id="A0A1M6XNX7"/>
<dbReference type="PANTHER" id="PTHR43975">
    <property type="entry name" value="ZGC:101858"/>
    <property type="match status" value="1"/>
</dbReference>
<dbReference type="PANTHER" id="PTHR43975:SF2">
    <property type="entry name" value="EG:BACR7A4.14 PROTEIN-RELATED"/>
    <property type="match status" value="1"/>
</dbReference>
<evidence type="ECO:0000313" key="1">
    <source>
        <dbReference type="EMBL" id="SHL07671.1"/>
    </source>
</evidence>
<dbReference type="Pfam" id="PF00106">
    <property type="entry name" value="adh_short"/>
    <property type="match status" value="1"/>
</dbReference>
<dbReference type="InterPro" id="IPR036291">
    <property type="entry name" value="NAD(P)-bd_dom_sf"/>
</dbReference>
<dbReference type="OrthoDB" id="3676637at2"/>
<dbReference type="InterPro" id="IPR002347">
    <property type="entry name" value="SDR_fam"/>
</dbReference>
<gene>
    <name evidence="1" type="ORF">SAMN05443637_117117</name>
</gene>
<dbReference type="SUPFAM" id="SSF51735">
    <property type="entry name" value="NAD(P)-binding Rossmann-fold domains"/>
    <property type="match status" value="1"/>
</dbReference>
<proteinExistence type="predicted"/>
<dbReference type="NCBIfam" id="NF009092">
    <property type="entry name" value="PRK12428.1"/>
    <property type="match status" value="1"/>
</dbReference>
<dbReference type="RefSeq" id="WP_073458920.1">
    <property type="nucleotide sequence ID" value="NZ_CALGVN010000041.1"/>
</dbReference>
<dbReference type="EMBL" id="FRAP01000017">
    <property type="protein sequence ID" value="SHL07671.1"/>
    <property type="molecule type" value="Genomic_DNA"/>
</dbReference>
<dbReference type="PRINTS" id="PR00081">
    <property type="entry name" value="GDHRDH"/>
</dbReference>